<protein>
    <submittedName>
        <fullName evidence="13">Uncharacterized protein LOC117642267 isoform X2</fullName>
    </submittedName>
</protein>
<evidence type="ECO:0000256" key="3">
    <source>
        <dbReference type="ARBA" id="ARBA00022729"/>
    </source>
</evidence>
<dbReference type="SMART" id="SM00192">
    <property type="entry name" value="LDLa"/>
    <property type="match status" value="1"/>
</dbReference>
<dbReference type="OrthoDB" id="2019384at2759"/>
<name>A0A6P8YGV4_THRPL</name>
<keyword evidence="2" id="KW-0812">Transmembrane</keyword>
<dbReference type="GeneID" id="117642267"/>
<evidence type="ECO:0000256" key="11">
    <source>
        <dbReference type="SAM" id="SignalP"/>
    </source>
</evidence>
<accession>A0A6P8YGV4</accession>
<feature type="disulfide bond" evidence="9">
    <location>
        <begin position="34"/>
        <end position="52"/>
    </location>
</feature>
<feature type="chain" id="PRO_5028430185" evidence="11">
    <location>
        <begin position="17"/>
        <end position="170"/>
    </location>
</feature>
<evidence type="ECO:0000256" key="8">
    <source>
        <dbReference type="ARBA" id="ARBA00023180"/>
    </source>
</evidence>
<dbReference type="GO" id="GO:0005886">
    <property type="term" value="C:plasma membrane"/>
    <property type="evidence" value="ECO:0007669"/>
    <property type="project" value="TreeGrafter"/>
</dbReference>
<organism evidence="13">
    <name type="scientific">Thrips palmi</name>
    <name type="common">Melon thrips</name>
    <dbReference type="NCBI Taxonomy" id="161013"/>
    <lineage>
        <taxon>Eukaryota</taxon>
        <taxon>Metazoa</taxon>
        <taxon>Ecdysozoa</taxon>
        <taxon>Arthropoda</taxon>
        <taxon>Hexapoda</taxon>
        <taxon>Insecta</taxon>
        <taxon>Pterygota</taxon>
        <taxon>Neoptera</taxon>
        <taxon>Paraneoptera</taxon>
        <taxon>Thysanoptera</taxon>
        <taxon>Terebrantia</taxon>
        <taxon>Thripoidea</taxon>
        <taxon>Thripidae</taxon>
        <taxon>Thrips</taxon>
    </lineage>
</organism>
<keyword evidence="4" id="KW-0677">Repeat</keyword>
<dbReference type="GO" id="GO:0016192">
    <property type="term" value="P:vesicle-mediated transport"/>
    <property type="evidence" value="ECO:0007669"/>
    <property type="project" value="UniProtKB-ARBA"/>
</dbReference>
<dbReference type="PROSITE" id="PS50068">
    <property type="entry name" value="LDLRA_2"/>
    <property type="match status" value="1"/>
</dbReference>
<dbReference type="Gene3D" id="2.40.128.620">
    <property type="match status" value="1"/>
</dbReference>
<keyword evidence="5" id="KW-1133">Transmembrane helix</keyword>
<evidence type="ECO:0000256" key="1">
    <source>
        <dbReference type="ARBA" id="ARBA00004167"/>
    </source>
</evidence>
<evidence type="ECO:0000256" key="5">
    <source>
        <dbReference type="ARBA" id="ARBA00022989"/>
    </source>
</evidence>
<evidence type="ECO:0000313" key="12">
    <source>
        <dbReference type="Proteomes" id="UP000515158"/>
    </source>
</evidence>
<reference evidence="13" key="1">
    <citation type="submission" date="2025-08" db="UniProtKB">
        <authorList>
            <consortium name="RefSeq"/>
        </authorList>
    </citation>
    <scope>IDENTIFICATION</scope>
    <source>
        <tissue evidence="13">Total insect</tissue>
    </source>
</reference>
<dbReference type="RefSeq" id="XP_034236155.1">
    <property type="nucleotide sequence ID" value="XM_034380264.1"/>
</dbReference>
<keyword evidence="6" id="KW-0472">Membrane</keyword>
<keyword evidence="12" id="KW-1185">Reference proteome</keyword>
<dbReference type="Proteomes" id="UP000515158">
    <property type="component" value="Unplaced"/>
</dbReference>
<evidence type="ECO:0000256" key="2">
    <source>
        <dbReference type="ARBA" id="ARBA00022692"/>
    </source>
</evidence>
<feature type="compositionally biased region" description="Polar residues" evidence="10">
    <location>
        <begin position="126"/>
        <end position="149"/>
    </location>
</feature>
<feature type="signal peptide" evidence="11">
    <location>
        <begin position="1"/>
        <end position="16"/>
    </location>
</feature>
<proteinExistence type="predicted"/>
<evidence type="ECO:0000256" key="7">
    <source>
        <dbReference type="ARBA" id="ARBA00023157"/>
    </source>
</evidence>
<keyword evidence="7 9" id="KW-1015">Disulfide bond</keyword>
<sequence length="170" mass="18535">MSLLVVLTALVCAAAAQQQVESAAGECKFRQFRCGDGQCITALHRCDGFKDCRDGSDENFNLSDDEFPPGEIELELQHRSSELAVWRKGQPLDVAVVPVASDYRTLRVRPSYWTDDMPVEFIGAPTTEQPSTTQATSPGSTVRPSSSTPAGTACTLLLWSCLLMLRPLLI</sequence>
<dbReference type="InterPro" id="IPR050685">
    <property type="entry name" value="LDLR"/>
</dbReference>
<gene>
    <name evidence="13" type="primary">LOC117642267</name>
</gene>
<dbReference type="Pfam" id="PF00057">
    <property type="entry name" value="Ldl_recept_a"/>
    <property type="match status" value="1"/>
</dbReference>
<dbReference type="InterPro" id="IPR036055">
    <property type="entry name" value="LDL_receptor-like_sf"/>
</dbReference>
<dbReference type="PANTHER" id="PTHR24270">
    <property type="entry name" value="LOW-DENSITY LIPOPROTEIN RECEPTOR-RELATED"/>
    <property type="match status" value="1"/>
</dbReference>
<dbReference type="SUPFAM" id="SSF57424">
    <property type="entry name" value="LDL receptor-like module"/>
    <property type="match status" value="1"/>
</dbReference>
<dbReference type="InterPro" id="IPR002172">
    <property type="entry name" value="LDrepeatLR_classA_rpt"/>
</dbReference>
<evidence type="ECO:0000256" key="9">
    <source>
        <dbReference type="PROSITE-ProRule" id="PRU00124"/>
    </source>
</evidence>
<keyword evidence="8" id="KW-0325">Glycoprotein</keyword>
<evidence type="ECO:0000256" key="4">
    <source>
        <dbReference type="ARBA" id="ARBA00022737"/>
    </source>
</evidence>
<comment type="caution">
    <text evidence="9">Lacks conserved residue(s) required for the propagation of feature annotation.</text>
</comment>
<feature type="region of interest" description="Disordered" evidence="10">
    <location>
        <begin position="123"/>
        <end position="149"/>
    </location>
</feature>
<keyword evidence="3 11" id="KW-0732">Signal</keyword>
<dbReference type="AlphaFoldDB" id="A0A6P8YGV4"/>
<evidence type="ECO:0000313" key="13">
    <source>
        <dbReference type="RefSeq" id="XP_034236155.1"/>
    </source>
</evidence>
<evidence type="ECO:0000256" key="6">
    <source>
        <dbReference type="ARBA" id="ARBA00023136"/>
    </source>
</evidence>
<comment type="subcellular location">
    <subcellularLocation>
        <location evidence="1">Membrane</location>
        <topology evidence="1">Single-pass membrane protein</topology>
    </subcellularLocation>
</comment>
<dbReference type="FunFam" id="4.10.400.10:FF:000034">
    <property type="entry name" value="Low-density lipoprotein receptor-related protein 2"/>
    <property type="match status" value="1"/>
</dbReference>
<dbReference type="CDD" id="cd00112">
    <property type="entry name" value="LDLa"/>
    <property type="match status" value="1"/>
</dbReference>
<evidence type="ECO:0000256" key="10">
    <source>
        <dbReference type="SAM" id="MobiDB-lite"/>
    </source>
</evidence>
<feature type="disulfide bond" evidence="9">
    <location>
        <begin position="27"/>
        <end position="39"/>
    </location>
</feature>